<dbReference type="OrthoDB" id="3896938at2"/>
<dbReference type="RefSeq" id="WP_111316391.1">
    <property type="nucleotide sequence ID" value="NZ_QKZT01000001.1"/>
</dbReference>
<dbReference type="Gene3D" id="3.40.50.150">
    <property type="entry name" value="Vaccinia Virus protein VP39"/>
    <property type="match status" value="1"/>
</dbReference>
<dbReference type="PANTHER" id="PTHR43861:SF6">
    <property type="entry name" value="METHYLTRANSFERASE TYPE 11"/>
    <property type="match status" value="1"/>
</dbReference>
<reference evidence="1 2" key="1">
    <citation type="submission" date="2018-06" db="EMBL/GenBank/DDBJ databases">
        <title>Genomic Encyclopedia of Archaeal and Bacterial Type Strains, Phase II (KMG-II): from individual species to whole genera.</title>
        <authorList>
            <person name="Goeker M."/>
        </authorList>
    </citation>
    <scope>NUCLEOTIDE SEQUENCE [LARGE SCALE GENOMIC DNA]</scope>
    <source>
        <strain evidence="1 2">DSM 19830</strain>
    </source>
</reference>
<name>A0A2W7RIB4_9BACT</name>
<dbReference type="Pfam" id="PF13489">
    <property type="entry name" value="Methyltransf_23"/>
    <property type="match status" value="1"/>
</dbReference>
<dbReference type="AlphaFoldDB" id="A0A2W7RIB4"/>
<dbReference type="GO" id="GO:0032259">
    <property type="term" value="P:methylation"/>
    <property type="evidence" value="ECO:0007669"/>
    <property type="project" value="UniProtKB-KW"/>
</dbReference>
<evidence type="ECO:0000313" key="2">
    <source>
        <dbReference type="Proteomes" id="UP000248882"/>
    </source>
</evidence>
<gene>
    <name evidence="1" type="ORF">LV85_00296</name>
</gene>
<keyword evidence="1" id="KW-0830">Ubiquinone</keyword>
<sequence length="292" mass="33917">MILYRNCPICGSESLKGYAIDTHRKGPHISRVQCLKCKLVFANPMADSQELADYYTNYYEKDHYEAVDYKNLILNHFSRIESLTENEIKKEARFLSRLESGSKFLDVGCGLGLGLAYASQLNCKLYATEFDTGALKFVKEHFAVETFQGDIWEAQYPENHFDFIHISHVIEHVLDPKAYISEMKRILKPGGYLAIGTPNMSSNLYRFHRWSKLLKLKVPDVIDGLEHTFIFPKDLLGKLCEEQDLETVDHYTHNFGEKFSNLISYNMPWKKKVNRLIQNAFQVNQWLISKKK</sequence>
<dbReference type="EMBL" id="QKZT01000001">
    <property type="protein sequence ID" value="PZX58110.1"/>
    <property type="molecule type" value="Genomic_DNA"/>
</dbReference>
<keyword evidence="1" id="KW-0489">Methyltransferase</keyword>
<comment type="caution">
    <text evidence="1">The sequence shown here is derived from an EMBL/GenBank/DDBJ whole genome shotgun (WGS) entry which is preliminary data.</text>
</comment>
<evidence type="ECO:0000313" key="1">
    <source>
        <dbReference type="EMBL" id="PZX58110.1"/>
    </source>
</evidence>
<dbReference type="SUPFAM" id="SSF53335">
    <property type="entry name" value="S-adenosyl-L-methionine-dependent methyltransferases"/>
    <property type="match status" value="1"/>
</dbReference>
<dbReference type="PANTHER" id="PTHR43861">
    <property type="entry name" value="TRANS-ACONITATE 2-METHYLTRANSFERASE-RELATED"/>
    <property type="match status" value="1"/>
</dbReference>
<dbReference type="Proteomes" id="UP000248882">
    <property type="component" value="Unassembled WGS sequence"/>
</dbReference>
<organism evidence="1 2">
    <name type="scientific">Algoriphagus chordae</name>
    <dbReference type="NCBI Taxonomy" id="237019"/>
    <lineage>
        <taxon>Bacteria</taxon>
        <taxon>Pseudomonadati</taxon>
        <taxon>Bacteroidota</taxon>
        <taxon>Cytophagia</taxon>
        <taxon>Cytophagales</taxon>
        <taxon>Cyclobacteriaceae</taxon>
        <taxon>Algoriphagus</taxon>
    </lineage>
</organism>
<keyword evidence="1" id="KW-0808">Transferase</keyword>
<dbReference type="CDD" id="cd02440">
    <property type="entry name" value="AdoMet_MTases"/>
    <property type="match status" value="1"/>
</dbReference>
<protein>
    <submittedName>
        <fullName evidence="1">Ubiquinone/menaquinone biosynthesis C-methylase UbiE</fullName>
    </submittedName>
</protein>
<accession>A0A2W7RIB4</accession>
<proteinExistence type="predicted"/>
<dbReference type="GO" id="GO:0008168">
    <property type="term" value="F:methyltransferase activity"/>
    <property type="evidence" value="ECO:0007669"/>
    <property type="project" value="UniProtKB-KW"/>
</dbReference>
<keyword evidence="2" id="KW-1185">Reference proteome</keyword>
<dbReference type="InterPro" id="IPR029063">
    <property type="entry name" value="SAM-dependent_MTases_sf"/>
</dbReference>